<dbReference type="AlphaFoldDB" id="A0A0A9HF04"/>
<organism evidence="2">
    <name type="scientific">Arundo donax</name>
    <name type="common">Giant reed</name>
    <name type="synonym">Donax arundinaceus</name>
    <dbReference type="NCBI Taxonomy" id="35708"/>
    <lineage>
        <taxon>Eukaryota</taxon>
        <taxon>Viridiplantae</taxon>
        <taxon>Streptophyta</taxon>
        <taxon>Embryophyta</taxon>
        <taxon>Tracheophyta</taxon>
        <taxon>Spermatophyta</taxon>
        <taxon>Magnoliopsida</taxon>
        <taxon>Liliopsida</taxon>
        <taxon>Poales</taxon>
        <taxon>Poaceae</taxon>
        <taxon>PACMAD clade</taxon>
        <taxon>Arundinoideae</taxon>
        <taxon>Arundineae</taxon>
        <taxon>Arundo</taxon>
    </lineage>
</organism>
<proteinExistence type="predicted"/>
<evidence type="ECO:0000256" key="1">
    <source>
        <dbReference type="SAM" id="MobiDB-lite"/>
    </source>
</evidence>
<feature type="region of interest" description="Disordered" evidence="1">
    <location>
        <begin position="1"/>
        <end position="26"/>
    </location>
</feature>
<reference evidence="2" key="2">
    <citation type="journal article" date="2015" name="Data Brief">
        <title>Shoot transcriptome of the giant reed, Arundo donax.</title>
        <authorList>
            <person name="Barrero R.A."/>
            <person name="Guerrero F.D."/>
            <person name="Moolhuijzen P."/>
            <person name="Goolsby J.A."/>
            <person name="Tidwell J."/>
            <person name="Bellgard S.E."/>
            <person name="Bellgard M.I."/>
        </authorList>
    </citation>
    <scope>NUCLEOTIDE SEQUENCE</scope>
    <source>
        <tissue evidence="2">Shoot tissue taken approximately 20 cm above the soil surface</tissue>
    </source>
</reference>
<evidence type="ECO:0000313" key="2">
    <source>
        <dbReference type="EMBL" id="JAE34394.1"/>
    </source>
</evidence>
<protein>
    <submittedName>
        <fullName evidence="2">Uncharacterized protein</fullName>
    </submittedName>
</protein>
<name>A0A0A9HF04_ARUDO</name>
<reference evidence="2" key="1">
    <citation type="submission" date="2014-09" db="EMBL/GenBank/DDBJ databases">
        <authorList>
            <person name="Magalhaes I.L.F."/>
            <person name="Oliveira U."/>
            <person name="Santos F.R."/>
            <person name="Vidigal T.H.D.A."/>
            <person name="Brescovit A.D."/>
            <person name="Santos A.J."/>
        </authorList>
    </citation>
    <scope>NUCLEOTIDE SEQUENCE</scope>
    <source>
        <tissue evidence="2">Shoot tissue taken approximately 20 cm above the soil surface</tissue>
    </source>
</reference>
<sequence>MRSSSRTPCHRGSASEGLDWGFGQTPKPVVVKWKVGQKERD</sequence>
<accession>A0A0A9HF04</accession>
<dbReference type="EMBL" id="GBRH01163502">
    <property type="protein sequence ID" value="JAE34394.1"/>
    <property type="molecule type" value="Transcribed_RNA"/>
</dbReference>